<evidence type="ECO:0000313" key="2">
    <source>
        <dbReference type="Proteomes" id="UP000009168"/>
    </source>
</evidence>
<evidence type="ECO:0000313" key="1">
    <source>
        <dbReference type="EMBL" id="EAS03581.1"/>
    </source>
</evidence>
<dbReference type="EMBL" id="GG662474">
    <property type="protein sequence ID" value="EAS03581.1"/>
    <property type="molecule type" value="Genomic_DNA"/>
</dbReference>
<accession>Q245Q2</accession>
<dbReference type="RefSeq" id="XP_001023826.1">
    <property type="nucleotide sequence ID" value="XM_001023826.3"/>
</dbReference>
<dbReference type="KEGG" id="tet:TTHERM_00246970"/>
<organism evidence="1 2">
    <name type="scientific">Tetrahymena thermophila (strain SB210)</name>
    <dbReference type="NCBI Taxonomy" id="312017"/>
    <lineage>
        <taxon>Eukaryota</taxon>
        <taxon>Sar</taxon>
        <taxon>Alveolata</taxon>
        <taxon>Ciliophora</taxon>
        <taxon>Intramacronucleata</taxon>
        <taxon>Oligohymenophorea</taxon>
        <taxon>Hymenostomatida</taxon>
        <taxon>Tetrahymenina</taxon>
        <taxon>Tetrahymenidae</taxon>
        <taxon>Tetrahymena</taxon>
    </lineage>
</organism>
<dbReference type="Proteomes" id="UP000009168">
    <property type="component" value="Unassembled WGS sequence"/>
</dbReference>
<dbReference type="AlphaFoldDB" id="Q245Q2"/>
<keyword evidence="1" id="KW-0808">Transferase</keyword>
<dbReference type="InParanoid" id="Q245Q2"/>
<dbReference type="HOGENOM" id="CLU_1067431_0_0_1"/>
<protein>
    <submittedName>
        <fullName evidence="1">Kinase domain protein, putative</fullName>
    </submittedName>
</protein>
<proteinExistence type="predicted"/>
<name>Q245Q2_TETTS</name>
<keyword evidence="2" id="KW-1185">Reference proteome</keyword>
<dbReference type="GO" id="GO:0016301">
    <property type="term" value="F:kinase activity"/>
    <property type="evidence" value="ECO:0007669"/>
    <property type="project" value="UniProtKB-KW"/>
</dbReference>
<sequence length="261" mass="30705">MDKTQDSGVLEIEYQKYLFQITIINEKEIGLQVVDKEALLIYQVERHQFGNMISPSTLIAILNKKNEESLSIIIENFQNTEKKLCLKLIIKVQYNFLPLIQETIVLNQKNDMDKFGMLQIQQKLINHKIYHLKEEFDKKNRTNSGEKYVQFVKTGNYYDYQHQLAKLEILKEGKYEINLSLYYTQQSGYICLHLTSQYSLDNLLSIPEQMIYDQNLEQQYRPLIIRTIKDFQAGTLLTLYSANCDCYPWSMKNLILSATAI</sequence>
<reference evidence="2" key="1">
    <citation type="journal article" date="2006" name="PLoS Biol.">
        <title>Macronuclear genome sequence of the ciliate Tetrahymena thermophila, a model eukaryote.</title>
        <authorList>
            <person name="Eisen J.A."/>
            <person name="Coyne R.S."/>
            <person name="Wu M."/>
            <person name="Wu D."/>
            <person name="Thiagarajan M."/>
            <person name="Wortman J.R."/>
            <person name="Badger J.H."/>
            <person name="Ren Q."/>
            <person name="Amedeo P."/>
            <person name="Jones K.M."/>
            <person name="Tallon L.J."/>
            <person name="Delcher A.L."/>
            <person name="Salzberg S.L."/>
            <person name="Silva J.C."/>
            <person name="Haas B.J."/>
            <person name="Majoros W.H."/>
            <person name="Farzad M."/>
            <person name="Carlton J.M."/>
            <person name="Smith R.K. Jr."/>
            <person name="Garg J."/>
            <person name="Pearlman R.E."/>
            <person name="Karrer K.M."/>
            <person name="Sun L."/>
            <person name="Manning G."/>
            <person name="Elde N.C."/>
            <person name="Turkewitz A.P."/>
            <person name="Asai D.J."/>
            <person name="Wilkes D.E."/>
            <person name="Wang Y."/>
            <person name="Cai H."/>
            <person name="Collins K."/>
            <person name="Stewart B.A."/>
            <person name="Lee S.R."/>
            <person name="Wilamowska K."/>
            <person name="Weinberg Z."/>
            <person name="Ruzzo W.L."/>
            <person name="Wloga D."/>
            <person name="Gaertig J."/>
            <person name="Frankel J."/>
            <person name="Tsao C.-C."/>
            <person name="Gorovsky M.A."/>
            <person name="Keeling P.J."/>
            <person name="Waller R.F."/>
            <person name="Patron N.J."/>
            <person name="Cherry J.M."/>
            <person name="Stover N.A."/>
            <person name="Krieger C.J."/>
            <person name="del Toro C."/>
            <person name="Ryder H.F."/>
            <person name="Williamson S.C."/>
            <person name="Barbeau R.A."/>
            <person name="Hamilton E.P."/>
            <person name="Orias E."/>
        </authorList>
    </citation>
    <scope>NUCLEOTIDE SEQUENCE [LARGE SCALE GENOMIC DNA]</scope>
    <source>
        <strain evidence="2">SB210</strain>
    </source>
</reference>
<keyword evidence="1" id="KW-0418">Kinase</keyword>
<gene>
    <name evidence="1" type="ORF">TTHERM_00246970</name>
</gene>
<dbReference type="GeneID" id="7837724"/>